<evidence type="ECO:0000256" key="1">
    <source>
        <dbReference type="SAM" id="MobiDB-lite"/>
    </source>
</evidence>
<comment type="caution">
    <text evidence="3">The sequence shown here is derived from an EMBL/GenBank/DDBJ whole genome shotgun (WGS) entry which is preliminary data.</text>
</comment>
<dbReference type="GeneID" id="9805202"/>
<keyword evidence="2" id="KW-0472">Membrane</keyword>
<dbReference type="KEGG" id="crq:GCK72_003379"/>
<dbReference type="CDD" id="cd12087">
    <property type="entry name" value="TM_EGFR-like"/>
    <property type="match status" value="1"/>
</dbReference>
<accession>A0A6A5HYU4</accession>
<protein>
    <submittedName>
        <fullName evidence="3">Uncharacterized protein</fullName>
    </submittedName>
</protein>
<keyword evidence="2" id="KW-1133">Transmembrane helix</keyword>
<dbReference type="RefSeq" id="XP_053592661.1">
    <property type="nucleotide sequence ID" value="XM_053724016.1"/>
</dbReference>
<feature type="region of interest" description="Disordered" evidence="1">
    <location>
        <begin position="130"/>
        <end position="172"/>
    </location>
</feature>
<feature type="compositionally biased region" description="Polar residues" evidence="1">
    <location>
        <begin position="153"/>
        <end position="172"/>
    </location>
</feature>
<dbReference type="CTD" id="9805202"/>
<feature type="compositionally biased region" description="Low complexity" evidence="1">
    <location>
        <begin position="139"/>
        <end position="152"/>
    </location>
</feature>
<proteinExistence type="predicted"/>
<evidence type="ECO:0000256" key="2">
    <source>
        <dbReference type="SAM" id="Phobius"/>
    </source>
</evidence>
<dbReference type="EMBL" id="WUAV01000001">
    <property type="protein sequence ID" value="KAF1771552.1"/>
    <property type="molecule type" value="Genomic_DNA"/>
</dbReference>
<organism evidence="3 4">
    <name type="scientific">Caenorhabditis remanei</name>
    <name type="common">Caenorhabditis vulgaris</name>
    <dbReference type="NCBI Taxonomy" id="31234"/>
    <lineage>
        <taxon>Eukaryota</taxon>
        <taxon>Metazoa</taxon>
        <taxon>Ecdysozoa</taxon>
        <taxon>Nematoda</taxon>
        <taxon>Chromadorea</taxon>
        <taxon>Rhabditida</taxon>
        <taxon>Rhabditina</taxon>
        <taxon>Rhabditomorpha</taxon>
        <taxon>Rhabditoidea</taxon>
        <taxon>Rhabditidae</taxon>
        <taxon>Peloderinae</taxon>
        <taxon>Caenorhabditis</taxon>
    </lineage>
</organism>
<gene>
    <name evidence="3" type="ORF">GCK72_003379</name>
</gene>
<dbReference type="AlphaFoldDB" id="A0A6A5HYU4"/>
<evidence type="ECO:0000313" key="4">
    <source>
        <dbReference type="Proteomes" id="UP000483820"/>
    </source>
</evidence>
<name>A0A6A5HYU4_CAERE</name>
<evidence type="ECO:0000313" key="3">
    <source>
        <dbReference type="EMBL" id="KAF1771552.1"/>
    </source>
</evidence>
<reference evidence="3 4" key="1">
    <citation type="submission" date="2019-12" db="EMBL/GenBank/DDBJ databases">
        <title>Chromosome-level assembly of the Caenorhabditis remanei genome.</title>
        <authorList>
            <person name="Teterina A.A."/>
            <person name="Willis J.H."/>
            <person name="Phillips P.C."/>
        </authorList>
    </citation>
    <scope>NUCLEOTIDE SEQUENCE [LARGE SCALE GENOMIC DNA]</scope>
    <source>
        <strain evidence="3 4">PX506</strain>
        <tissue evidence="3">Whole organism</tissue>
    </source>
</reference>
<keyword evidence="2" id="KW-0812">Transmembrane</keyword>
<sequence>MGPFNAKKVDLLLGNACPITVDVPGTSFFKIQTPEPLHIMNEKCAKKPSELLGECETKKEVPNCDEVVREGVEQFCKEHNTSPACDWLATTTTESSKTLFIIIGAVVGGVLILAIAIGLFFYCRSKKNKLAGKKGQGTTGATDGGTTESGTAQPSGMTSTPSGVQPGKPNTI</sequence>
<dbReference type="Proteomes" id="UP000483820">
    <property type="component" value="Chromosome I"/>
</dbReference>
<feature type="transmembrane region" description="Helical" evidence="2">
    <location>
        <begin position="99"/>
        <end position="123"/>
    </location>
</feature>